<keyword evidence="2" id="KW-1185">Reference proteome</keyword>
<proteinExistence type="predicted"/>
<gene>
    <name evidence="1" type="ORF">NW762_009350</name>
</gene>
<dbReference type="Proteomes" id="UP001152049">
    <property type="component" value="Unassembled WGS sequence"/>
</dbReference>
<dbReference type="AlphaFoldDB" id="A0A9W8RVU6"/>
<organism evidence="1 2">
    <name type="scientific">Fusarium torreyae</name>
    <dbReference type="NCBI Taxonomy" id="1237075"/>
    <lineage>
        <taxon>Eukaryota</taxon>
        <taxon>Fungi</taxon>
        <taxon>Dikarya</taxon>
        <taxon>Ascomycota</taxon>
        <taxon>Pezizomycotina</taxon>
        <taxon>Sordariomycetes</taxon>
        <taxon>Hypocreomycetidae</taxon>
        <taxon>Hypocreales</taxon>
        <taxon>Nectriaceae</taxon>
        <taxon>Fusarium</taxon>
    </lineage>
</organism>
<sequence length="298" mass="32855">MSNESDEPLFVLDATLSEAVTDGGFHDNLRTENASVDDFERRSVIERTRGNIHSRVELMEVEHGTYDEDEGGDQATLLVFRFRFDPQRNSRRVIRARVNIEFMAAEPNGRVPIVEAIAPEERWTVVPTTDQESTTRGGELNLGVTGASLVQAGVKASLEKTVSRDVTDATTVTGSINLGEGKNSGEPTVAVWNLLENKRRQSGVPDSVTVAVLLRREDAGRFNAKVTLEADVDWLSGLERKIARVPLDDPVLFNPQMMSDKPKRGRSYGVQGLGGVDLYSLCEVRMAVEAHFTAARKN</sequence>
<accession>A0A9W8RVU6</accession>
<evidence type="ECO:0000313" key="1">
    <source>
        <dbReference type="EMBL" id="KAJ4256270.1"/>
    </source>
</evidence>
<name>A0A9W8RVU6_9HYPO</name>
<dbReference type="EMBL" id="JAOQAZ010000019">
    <property type="protein sequence ID" value="KAJ4256270.1"/>
    <property type="molecule type" value="Genomic_DNA"/>
</dbReference>
<protein>
    <submittedName>
        <fullName evidence="1">Uncharacterized protein</fullName>
    </submittedName>
</protein>
<dbReference type="OrthoDB" id="5030973at2759"/>
<evidence type="ECO:0000313" key="2">
    <source>
        <dbReference type="Proteomes" id="UP001152049"/>
    </source>
</evidence>
<reference evidence="1" key="1">
    <citation type="submission" date="2022-09" db="EMBL/GenBank/DDBJ databases">
        <title>Fusarium specimens isolated from Avocado Roots.</title>
        <authorList>
            <person name="Stajich J."/>
            <person name="Roper C."/>
            <person name="Heimlech-Rivalta G."/>
        </authorList>
    </citation>
    <scope>NUCLEOTIDE SEQUENCE</scope>
    <source>
        <strain evidence="1">CF00136</strain>
    </source>
</reference>
<comment type="caution">
    <text evidence="1">The sequence shown here is derived from an EMBL/GenBank/DDBJ whole genome shotgun (WGS) entry which is preliminary data.</text>
</comment>